<gene>
    <name evidence="5 6" type="primary">tatC</name>
    <name evidence="6" type="ORF">ISQ19_04720</name>
</gene>
<protein>
    <recommendedName>
        <fullName evidence="5">Sec-independent protein translocase protein TatC</fullName>
    </recommendedName>
</protein>
<keyword evidence="2 5" id="KW-0812">Transmembrane</keyword>
<dbReference type="HAMAP" id="MF_00902">
    <property type="entry name" value="TatC"/>
    <property type="match status" value="1"/>
</dbReference>
<evidence type="ECO:0000256" key="4">
    <source>
        <dbReference type="ARBA" id="ARBA00023136"/>
    </source>
</evidence>
<dbReference type="NCBIfam" id="TIGR00945">
    <property type="entry name" value="tatC"/>
    <property type="match status" value="1"/>
</dbReference>
<keyword evidence="5" id="KW-0653">Protein transport</keyword>
<dbReference type="GO" id="GO:0043953">
    <property type="term" value="P:protein transport by the Tat complex"/>
    <property type="evidence" value="ECO:0007669"/>
    <property type="project" value="UniProtKB-UniRule"/>
</dbReference>
<dbReference type="GO" id="GO:0065002">
    <property type="term" value="P:intracellular protein transmembrane transport"/>
    <property type="evidence" value="ECO:0007669"/>
    <property type="project" value="TreeGrafter"/>
</dbReference>
<comment type="caution">
    <text evidence="6">The sequence shown here is derived from an EMBL/GenBank/DDBJ whole genome shotgun (WGS) entry which is preliminary data.</text>
</comment>
<feature type="transmembrane region" description="Helical" evidence="5">
    <location>
        <begin position="14"/>
        <end position="44"/>
    </location>
</feature>
<accession>A0A937L6W6</accession>
<evidence type="ECO:0000256" key="3">
    <source>
        <dbReference type="ARBA" id="ARBA00022989"/>
    </source>
</evidence>
<evidence type="ECO:0000313" key="6">
    <source>
        <dbReference type="EMBL" id="MBL6761983.1"/>
    </source>
</evidence>
<evidence type="ECO:0000256" key="1">
    <source>
        <dbReference type="ARBA" id="ARBA00004141"/>
    </source>
</evidence>
<feature type="transmembrane region" description="Helical" evidence="5">
    <location>
        <begin position="106"/>
        <end position="130"/>
    </location>
</feature>
<keyword evidence="5" id="KW-1003">Cell membrane</keyword>
<keyword evidence="5" id="KW-0813">Transport</keyword>
<dbReference type="Pfam" id="PF00902">
    <property type="entry name" value="TatC"/>
    <property type="match status" value="1"/>
</dbReference>
<evidence type="ECO:0000256" key="5">
    <source>
        <dbReference type="HAMAP-Rule" id="MF_00902"/>
    </source>
</evidence>
<comment type="subunit">
    <text evidence="5">The Tat system comprises two distinct complexes: a TatABC complex, containing multiple copies of TatA, TatB and TatC subunits, and a separate TatA complex, containing only TatA subunits. Substrates initially bind to the TatABC complex, which probably triggers association of the separate TatA complex to form the active translocon.</text>
</comment>
<dbReference type="PRINTS" id="PR01840">
    <property type="entry name" value="TATCFAMILY"/>
</dbReference>
<name>A0A937L6W6_9PROT</name>
<dbReference type="PANTHER" id="PTHR30371">
    <property type="entry name" value="SEC-INDEPENDENT PROTEIN TRANSLOCASE PROTEIN TATC"/>
    <property type="match status" value="1"/>
</dbReference>
<dbReference type="InterPro" id="IPR019820">
    <property type="entry name" value="Sec-indep_translocase_CS"/>
</dbReference>
<comment type="caution">
    <text evidence="5">Lacks conserved residue(s) required for the propagation of feature annotation.</text>
</comment>
<sequence>MPLLDHLVELRTRLLWCVAWFVLAFAVCMFFASEIFAFLLWPFAQAAGEANELELIYTAPHEFFFTQIKLAMFAGLFAAFPFIAYQLYRFMAPGLYKKERRAFLPYLIASPVLFALGASLVFFLVMPMAFEFFLNMQQGGEGAAAEVRMVNRVSEYLSFTMVLMLAFGLCFQLPVVLTLLGRIGVVTAAGLRAKRRYAIVGVFAVAALMTPPDLISQIGLGVPTLMLYEISILCVAAIQKPKAEETEPASE</sequence>
<evidence type="ECO:0000256" key="2">
    <source>
        <dbReference type="ARBA" id="ARBA00022692"/>
    </source>
</evidence>
<dbReference type="GO" id="GO:0033281">
    <property type="term" value="C:TAT protein transport complex"/>
    <property type="evidence" value="ECO:0007669"/>
    <property type="project" value="UniProtKB-UniRule"/>
</dbReference>
<dbReference type="GO" id="GO:0009977">
    <property type="term" value="F:proton motive force dependent protein transmembrane transporter activity"/>
    <property type="evidence" value="ECO:0007669"/>
    <property type="project" value="TreeGrafter"/>
</dbReference>
<comment type="function">
    <text evidence="5">Part of the twin-arginine translocation (Tat) system that transports large folded proteins containing a characteristic twin-arginine motif in their signal peptide across membranes. Together with TatB, TatC is part of a receptor directly interacting with Tat signal peptides.</text>
</comment>
<keyword evidence="5" id="KW-0811">Translocation</keyword>
<dbReference type="Proteomes" id="UP000785783">
    <property type="component" value="Unassembled WGS sequence"/>
</dbReference>
<reference evidence="6" key="1">
    <citation type="submission" date="2020-10" db="EMBL/GenBank/DDBJ databases">
        <title>Microbiome of the Black Sea water column analyzed by genome centric metagenomics.</title>
        <authorList>
            <person name="Cabello-Yeves P.J."/>
            <person name="Callieri C."/>
            <person name="Picazo A."/>
            <person name="Mehrshad M."/>
            <person name="Haro-Moreno J.M."/>
            <person name="Roda-Garcia J."/>
            <person name="Dzembekova N."/>
            <person name="Slabakova V."/>
            <person name="Slabakova N."/>
            <person name="Moncheva S."/>
            <person name="Rodriguez-Valera F."/>
        </authorList>
    </citation>
    <scope>NUCLEOTIDE SEQUENCE</scope>
    <source>
        <strain evidence="6">BS307-5m-G5</strain>
    </source>
</reference>
<dbReference type="PROSITE" id="PS01218">
    <property type="entry name" value="TATC"/>
    <property type="match status" value="1"/>
</dbReference>
<feature type="transmembrane region" description="Helical" evidence="5">
    <location>
        <begin position="64"/>
        <end position="85"/>
    </location>
</feature>
<dbReference type="InterPro" id="IPR002033">
    <property type="entry name" value="TatC"/>
</dbReference>
<feature type="transmembrane region" description="Helical" evidence="5">
    <location>
        <begin position="197"/>
        <end position="214"/>
    </location>
</feature>
<evidence type="ECO:0000313" key="7">
    <source>
        <dbReference type="Proteomes" id="UP000785783"/>
    </source>
</evidence>
<keyword evidence="3 5" id="KW-1133">Transmembrane helix</keyword>
<dbReference type="PANTHER" id="PTHR30371:SF0">
    <property type="entry name" value="SEC-INDEPENDENT PROTEIN TRANSLOCASE PROTEIN TATC, CHLOROPLASTIC-RELATED"/>
    <property type="match status" value="1"/>
</dbReference>
<feature type="transmembrane region" description="Helical" evidence="5">
    <location>
        <begin position="156"/>
        <end position="185"/>
    </location>
</feature>
<dbReference type="AlphaFoldDB" id="A0A937L6W6"/>
<comment type="subcellular location">
    <subcellularLocation>
        <location evidence="5">Cell membrane</location>
        <topology evidence="5">Multi-pass membrane protein</topology>
    </subcellularLocation>
    <subcellularLocation>
        <location evidence="1">Membrane</location>
        <topology evidence="1">Multi-pass membrane protein</topology>
    </subcellularLocation>
</comment>
<proteinExistence type="inferred from homology"/>
<comment type="similarity">
    <text evidence="5">Belongs to the TatC family.</text>
</comment>
<organism evidence="6 7">
    <name type="scientific">PS1 clade bacterium</name>
    <dbReference type="NCBI Taxonomy" id="2175152"/>
    <lineage>
        <taxon>Bacteria</taxon>
        <taxon>Pseudomonadati</taxon>
        <taxon>Pseudomonadota</taxon>
        <taxon>Alphaproteobacteria</taxon>
        <taxon>PS1 clade</taxon>
    </lineage>
</organism>
<dbReference type="EMBL" id="JADHOK010000056">
    <property type="protein sequence ID" value="MBL6761983.1"/>
    <property type="molecule type" value="Genomic_DNA"/>
</dbReference>
<keyword evidence="4 5" id="KW-0472">Membrane</keyword>